<dbReference type="InterPro" id="IPR029045">
    <property type="entry name" value="ClpP/crotonase-like_dom_sf"/>
</dbReference>
<protein>
    <recommendedName>
        <fullName evidence="4">Apple domain-containing protein</fullName>
    </recommendedName>
</protein>
<evidence type="ECO:0000256" key="3">
    <source>
        <dbReference type="SAM" id="SignalP"/>
    </source>
</evidence>
<dbReference type="CDD" id="cd01100">
    <property type="entry name" value="APPLE_Factor_XI_like"/>
    <property type="match status" value="1"/>
</dbReference>
<dbReference type="Proteomes" id="UP000471560">
    <property type="component" value="Unassembled WGS sequence"/>
</dbReference>
<dbReference type="GO" id="GO:0006508">
    <property type="term" value="P:proteolysis"/>
    <property type="evidence" value="ECO:0007669"/>
    <property type="project" value="InterPro"/>
</dbReference>
<reference evidence="5 6" key="1">
    <citation type="submission" date="2019-12" db="EMBL/GenBank/DDBJ databases">
        <title>Rhizobium genotypes associated with high levels of biological nitrogen fixation by grain legumes in a temperate-maritime cropping system.</title>
        <authorList>
            <person name="Maluk M."/>
            <person name="Francesc Ferrando Molina F."/>
            <person name="Lopez Del Egido L."/>
            <person name="Lafos M."/>
            <person name="Langarica-Fuentes A."/>
            <person name="Gebre Yohannes G."/>
            <person name="Young M.W."/>
            <person name="Martin P."/>
            <person name="Gantlett R."/>
            <person name="Kenicer G."/>
            <person name="Hawes C."/>
            <person name="Begg G.S."/>
            <person name="Quilliam R.S."/>
            <person name="Squire G.R."/>
            <person name="Poole P.S."/>
            <person name="Young P.W."/>
            <person name="Iannetta P.M."/>
            <person name="James E.K."/>
        </authorList>
    </citation>
    <scope>NUCLEOTIDE SEQUENCE [LARGE SCALE GENOMIC DNA]</scope>
    <source>
        <strain evidence="5 6">JHI1096</strain>
    </source>
</reference>
<evidence type="ECO:0000256" key="1">
    <source>
        <dbReference type="ARBA" id="ARBA00022737"/>
    </source>
</evidence>
<comment type="caution">
    <text evidence="5">The sequence shown here is derived from an EMBL/GenBank/DDBJ whole genome shotgun (WGS) entry which is preliminary data.</text>
</comment>
<dbReference type="EMBL" id="WUEZ01000092">
    <property type="protein sequence ID" value="NEI39106.1"/>
    <property type="molecule type" value="Genomic_DNA"/>
</dbReference>
<gene>
    <name evidence="5" type="ORF">GR204_35200</name>
</gene>
<dbReference type="PROSITE" id="PS50948">
    <property type="entry name" value="PAN"/>
    <property type="match status" value="1"/>
</dbReference>
<dbReference type="AlphaFoldDB" id="A0A6P0BIV1"/>
<dbReference type="SMART" id="SM00223">
    <property type="entry name" value="APPLE"/>
    <property type="match status" value="2"/>
</dbReference>
<keyword evidence="2" id="KW-1015">Disulfide bond</keyword>
<name>A0A6P0BIV1_RHILE</name>
<evidence type="ECO:0000259" key="4">
    <source>
        <dbReference type="PROSITE" id="PS50948"/>
    </source>
</evidence>
<accession>A0A6P0BIV1</accession>
<feature type="domain" description="Apple" evidence="4">
    <location>
        <begin position="304"/>
        <end position="377"/>
    </location>
</feature>
<evidence type="ECO:0000256" key="2">
    <source>
        <dbReference type="ARBA" id="ARBA00023157"/>
    </source>
</evidence>
<evidence type="ECO:0000313" key="5">
    <source>
        <dbReference type="EMBL" id="NEI39106.1"/>
    </source>
</evidence>
<organism evidence="5 6">
    <name type="scientific">Rhizobium leguminosarum</name>
    <dbReference type="NCBI Taxonomy" id="384"/>
    <lineage>
        <taxon>Bacteria</taxon>
        <taxon>Pseudomonadati</taxon>
        <taxon>Pseudomonadota</taxon>
        <taxon>Alphaproteobacteria</taxon>
        <taxon>Hyphomicrobiales</taxon>
        <taxon>Rhizobiaceae</taxon>
        <taxon>Rhizobium/Agrobacterium group</taxon>
        <taxon>Rhizobium</taxon>
    </lineage>
</organism>
<dbReference type="Pfam" id="PF00024">
    <property type="entry name" value="PAN_1"/>
    <property type="match status" value="1"/>
</dbReference>
<evidence type="ECO:0000313" key="6">
    <source>
        <dbReference type="Proteomes" id="UP000471560"/>
    </source>
</evidence>
<feature type="signal peptide" evidence="3">
    <location>
        <begin position="1"/>
        <end position="20"/>
    </location>
</feature>
<proteinExistence type="predicted"/>
<keyword evidence="1" id="KW-0677">Repeat</keyword>
<dbReference type="SUPFAM" id="SSF52096">
    <property type="entry name" value="ClpP/crotonase"/>
    <property type="match status" value="1"/>
</dbReference>
<dbReference type="InterPro" id="IPR000177">
    <property type="entry name" value="Apple"/>
</dbReference>
<feature type="chain" id="PRO_5026822018" description="Apple domain-containing protein" evidence="3">
    <location>
        <begin position="21"/>
        <end position="377"/>
    </location>
</feature>
<keyword evidence="3" id="KW-0732">Signal</keyword>
<dbReference type="Gene3D" id="3.90.226.10">
    <property type="entry name" value="2-enoyl-CoA Hydratase, Chain A, domain 1"/>
    <property type="match status" value="1"/>
</dbReference>
<dbReference type="RefSeq" id="WP_164579500.1">
    <property type="nucleotide sequence ID" value="NZ_WUEZ01000092.1"/>
</dbReference>
<dbReference type="SUPFAM" id="SSF57414">
    <property type="entry name" value="Hairpin loop containing domain-like"/>
    <property type="match status" value="1"/>
</dbReference>
<dbReference type="Pfam" id="PF14295">
    <property type="entry name" value="PAN_4"/>
    <property type="match status" value="1"/>
</dbReference>
<dbReference type="InterPro" id="IPR003609">
    <property type="entry name" value="Pan_app"/>
</dbReference>
<dbReference type="Gene3D" id="3.50.4.10">
    <property type="entry name" value="Hepatocyte Growth Factor"/>
    <property type="match status" value="2"/>
</dbReference>
<sequence>MRGLWLACFLLFSWLSHAWAANIQIEKLKDDISLISVVGEFTEGDDAHFKNLAITTDKAVVFFDSPGGLAGVGMEIGRTISIKGFATGVDRKAMCASSCGLAWLAGKIRFITPTSKVGFHAVFKDDAGQKDVSSAGNALVGSYLQQLNLNANVIVYVTDAAPGAMQWLTADDAKRIGLEIDLLTDDDPPPQAGPVPFGGDTSASYAPTTVTVTPPPQPQGPAWRLYEYTDLPGYDLPGMPLKVFTVENCKLECDGNDRCRAFTFNEAHNVCFLKGMASEAMQFSGAVSGYKGSDGDIRRIGHDFGPSLQFRTSRNVEIIGKPFAKFNGSTLDACQDQCIATAACEGFNYYRNGMCFMFKARKPTRNNLLSVAGSRTN</sequence>
<dbReference type="GO" id="GO:0005576">
    <property type="term" value="C:extracellular region"/>
    <property type="evidence" value="ECO:0007669"/>
    <property type="project" value="InterPro"/>
</dbReference>